<dbReference type="AlphaFoldDB" id="A0AA37T342"/>
<comment type="caution">
    <text evidence="1">The sequence shown here is derived from an EMBL/GenBank/DDBJ whole genome shotgun (WGS) entry which is preliminary data.</text>
</comment>
<name>A0AA37T342_9ALTE</name>
<reference evidence="1" key="1">
    <citation type="journal article" date="2014" name="Int. J. Syst. Evol. Microbiol.">
        <title>Complete genome sequence of Corynebacterium casei LMG S-19264T (=DSM 44701T), isolated from a smear-ripened cheese.</title>
        <authorList>
            <consortium name="US DOE Joint Genome Institute (JGI-PGF)"/>
            <person name="Walter F."/>
            <person name="Albersmeier A."/>
            <person name="Kalinowski J."/>
            <person name="Ruckert C."/>
        </authorList>
    </citation>
    <scope>NUCLEOTIDE SEQUENCE</scope>
    <source>
        <strain evidence="1">NBRC 110023</strain>
    </source>
</reference>
<gene>
    <name evidence="1" type="ORF">GCM10007852_18380</name>
</gene>
<proteinExistence type="predicted"/>
<dbReference type="EMBL" id="BSOT01000005">
    <property type="protein sequence ID" value="GLR70930.1"/>
    <property type="molecule type" value="Genomic_DNA"/>
</dbReference>
<evidence type="ECO:0000313" key="2">
    <source>
        <dbReference type="Proteomes" id="UP001156601"/>
    </source>
</evidence>
<evidence type="ECO:0000313" key="1">
    <source>
        <dbReference type="EMBL" id="GLR70930.1"/>
    </source>
</evidence>
<sequence length="417" mass="47052">MSLKLNNALLTLLVLVVLTPLRVSGAQQPLMNVEQFTYEGGFRVSTKAFGQTQFHSSQYAYGIFTIDKKRNSMFLIGHPRMSNIAEFALPEIKRTANISAFDIAANIKQGFSQFHNTSRVDTGINNYFRVTGIGTYKEGLIVNYINWYDAGGTETDTTVFIEDRTQLAQSEIQGPYQLDGAAHSSGWITEVPNEWQDKFNASHIFGNHAYSSIISRSSVGPSFFAVDLKTSPFISATSGRIHTKALLDFPLKHLLRKPHYKINNNRDAILYNEDGKNDLWTFVSGAAYGFIVPGTRTYLTIGKSGGHESKIGYKIKRTDGSKCGGMCVKDREDAYAYYWAWDVNDLLEVKNEERLPHQIQPYEYGKWPIPKSLGVTEISYGYFDNEENKLYLSVKDGDNIAKYSRSPIFLVYNYKSP</sequence>
<keyword evidence="2" id="KW-1185">Reference proteome</keyword>
<reference evidence="1" key="2">
    <citation type="submission" date="2023-01" db="EMBL/GenBank/DDBJ databases">
        <title>Draft genome sequence of Agaribacter marinus strain NBRC 110023.</title>
        <authorList>
            <person name="Sun Q."/>
            <person name="Mori K."/>
        </authorList>
    </citation>
    <scope>NUCLEOTIDE SEQUENCE</scope>
    <source>
        <strain evidence="1">NBRC 110023</strain>
    </source>
</reference>
<protein>
    <submittedName>
        <fullName evidence="1">Uncharacterized protein</fullName>
    </submittedName>
</protein>
<dbReference type="Proteomes" id="UP001156601">
    <property type="component" value="Unassembled WGS sequence"/>
</dbReference>
<organism evidence="1 2">
    <name type="scientific">Agaribacter marinus</name>
    <dbReference type="NCBI Taxonomy" id="1431249"/>
    <lineage>
        <taxon>Bacteria</taxon>
        <taxon>Pseudomonadati</taxon>
        <taxon>Pseudomonadota</taxon>
        <taxon>Gammaproteobacteria</taxon>
        <taxon>Alteromonadales</taxon>
        <taxon>Alteromonadaceae</taxon>
        <taxon>Agaribacter</taxon>
    </lineage>
</organism>
<accession>A0AA37T342</accession>
<dbReference type="RefSeq" id="WP_284217206.1">
    <property type="nucleotide sequence ID" value="NZ_BSOT01000005.1"/>
</dbReference>